<dbReference type="Proteomes" id="UP000050509">
    <property type="component" value="Unassembled WGS sequence"/>
</dbReference>
<dbReference type="SUPFAM" id="SSF51679">
    <property type="entry name" value="Bacterial luciferase-like"/>
    <property type="match status" value="1"/>
</dbReference>
<dbReference type="GO" id="GO:0008726">
    <property type="term" value="F:alkanesulfonate monooxygenase activity"/>
    <property type="evidence" value="ECO:0007669"/>
    <property type="project" value="TreeGrafter"/>
</dbReference>
<dbReference type="InterPro" id="IPR011251">
    <property type="entry name" value="Luciferase-like_dom"/>
</dbReference>
<proteinExistence type="predicted"/>
<keyword evidence="4" id="KW-0503">Monooxygenase</keyword>
<gene>
    <name evidence="6" type="ORF">SE17_13140</name>
</gene>
<comment type="caution">
    <text evidence="6">The sequence shown here is derived from an EMBL/GenBank/DDBJ whole genome shotgun (WGS) entry which is preliminary data.</text>
</comment>
<dbReference type="InterPro" id="IPR050172">
    <property type="entry name" value="SsuD_RutA_monooxygenase"/>
</dbReference>
<evidence type="ECO:0000313" key="7">
    <source>
        <dbReference type="Proteomes" id="UP000050509"/>
    </source>
</evidence>
<evidence type="ECO:0000256" key="1">
    <source>
        <dbReference type="ARBA" id="ARBA00022630"/>
    </source>
</evidence>
<dbReference type="GO" id="GO:0046306">
    <property type="term" value="P:alkanesulfonate catabolic process"/>
    <property type="evidence" value="ECO:0007669"/>
    <property type="project" value="TreeGrafter"/>
</dbReference>
<dbReference type="InterPro" id="IPR036661">
    <property type="entry name" value="Luciferase-like_sf"/>
</dbReference>
<evidence type="ECO:0000259" key="5">
    <source>
        <dbReference type="Pfam" id="PF00296"/>
    </source>
</evidence>
<keyword evidence="7" id="KW-1185">Reference proteome</keyword>
<accession>A0A0P9F8D0</accession>
<dbReference type="PATRIC" id="fig|186479.3.peg.8175"/>
<dbReference type="PANTHER" id="PTHR42847">
    <property type="entry name" value="ALKANESULFONATE MONOOXYGENASE"/>
    <property type="match status" value="1"/>
</dbReference>
<evidence type="ECO:0000313" key="6">
    <source>
        <dbReference type="EMBL" id="KPV52832.1"/>
    </source>
</evidence>
<keyword evidence="1" id="KW-0285">Flavoprotein</keyword>
<dbReference type="PANTHER" id="PTHR42847:SF4">
    <property type="entry name" value="ALKANESULFONATE MONOOXYGENASE-RELATED"/>
    <property type="match status" value="1"/>
</dbReference>
<sequence length="288" mass="32008">MRFAVDIPNIGTFGGQGNDFADPHFVAELAYEAEQSGWDGFFIWDHIGADWPVALTDPWLLLAAVALRTTSIKLGPMVTPLPRRRPWKLARETVTLDHLSRGRLILGVGIGGGSEYMCFNEVGDDRAHGAMLDEALAVLQGLWSGESFSYIGTHYQVTNAHFLPKPVQPQIPIWVAGIWPNKKPFRRAAQWNGTFPLERGLSFTQQMSPERIQEALSYVQAQHPGGIDSSTYDLVHWGITTGEDSAADRALVEAYQAVGVTWWLENFNNERGSIAEQRARIRKGPPRG</sequence>
<dbReference type="AlphaFoldDB" id="A0A0P9F8D0"/>
<reference evidence="6 7" key="1">
    <citation type="submission" date="2015-09" db="EMBL/GenBank/DDBJ databases">
        <title>Draft genome sequence of Kouleothrix aurantiaca JCM 19913.</title>
        <authorList>
            <person name="Hemp J."/>
        </authorList>
    </citation>
    <scope>NUCLEOTIDE SEQUENCE [LARGE SCALE GENOMIC DNA]</scope>
    <source>
        <strain evidence="6 7">COM-B</strain>
    </source>
</reference>
<feature type="domain" description="Luciferase-like" evidence="5">
    <location>
        <begin position="18"/>
        <end position="180"/>
    </location>
</feature>
<name>A0A0P9F8D0_9CHLR</name>
<dbReference type="Gene3D" id="3.20.20.30">
    <property type="entry name" value="Luciferase-like domain"/>
    <property type="match status" value="1"/>
</dbReference>
<keyword evidence="2" id="KW-0288">FMN</keyword>
<protein>
    <recommendedName>
        <fullName evidence="5">Luciferase-like domain-containing protein</fullName>
    </recommendedName>
</protein>
<evidence type="ECO:0000256" key="4">
    <source>
        <dbReference type="ARBA" id="ARBA00023033"/>
    </source>
</evidence>
<organism evidence="6 7">
    <name type="scientific">Kouleothrix aurantiaca</name>
    <dbReference type="NCBI Taxonomy" id="186479"/>
    <lineage>
        <taxon>Bacteria</taxon>
        <taxon>Bacillati</taxon>
        <taxon>Chloroflexota</taxon>
        <taxon>Chloroflexia</taxon>
        <taxon>Chloroflexales</taxon>
        <taxon>Roseiflexineae</taxon>
        <taxon>Roseiflexaceae</taxon>
        <taxon>Kouleothrix</taxon>
    </lineage>
</organism>
<dbReference type="Pfam" id="PF00296">
    <property type="entry name" value="Bac_luciferase"/>
    <property type="match status" value="1"/>
</dbReference>
<evidence type="ECO:0000256" key="3">
    <source>
        <dbReference type="ARBA" id="ARBA00023002"/>
    </source>
</evidence>
<evidence type="ECO:0000256" key="2">
    <source>
        <dbReference type="ARBA" id="ARBA00022643"/>
    </source>
</evidence>
<dbReference type="EMBL" id="LJCR01000417">
    <property type="protein sequence ID" value="KPV52832.1"/>
    <property type="molecule type" value="Genomic_DNA"/>
</dbReference>
<keyword evidence="3" id="KW-0560">Oxidoreductase</keyword>